<dbReference type="EMBL" id="WBOF01000007">
    <property type="protein sequence ID" value="MQS17849.1"/>
    <property type="molecule type" value="Genomic_DNA"/>
</dbReference>
<comment type="caution">
    <text evidence="1">The sequence shown here is derived from an EMBL/GenBank/DDBJ whole genome shotgun (WGS) entry which is preliminary data.</text>
</comment>
<evidence type="ECO:0000313" key="2">
    <source>
        <dbReference type="Proteomes" id="UP000450000"/>
    </source>
</evidence>
<dbReference type="OrthoDB" id="4230239at2"/>
<gene>
    <name evidence="1" type="ORF">F7Q99_38090</name>
</gene>
<dbReference type="Proteomes" id="UP000450000">
    <property type="component" value="Unassembled WGS sequence"/>
</dbReference>
<protein>
    <submittedName>
        <fullName evidence="1">Helix-turn-helix domain-containing protein</fullName>
    </submittedName>
</protein>
<organism evidence="1 2">
    <name type="scientific">Streptomyces kaniharaensis</name>
    <dbReference type="NCBI Taxonomy" id="212423"/>
    <lineage>
        <taxon>Bacteria</taxon>
        <taxon>Bacillati</taxon>
        <taxon>Actinomycetota</taxon>
        <taxon>Actinomycetes</taxon>
        <taxon>Kitasatosporales</taxon>
        <taxon>Streptomycetaceae</taxon>
        <taxon>Streptomyces</taxon>
    </lineage>
</organism>
<evidence type="ECO:0000313" key="1">
    <source>
        <dbReference type="EMBL" id="MQS17849.1"/>
    </source>
</evidence>
<dbReference type="AlphaFoldDB" id="A0A6N7L4N2"/>
<proteinExistence type="predicted"/>
<dbReference type="RefSeq" id="WP_153471563.1">
    <property type="nucleotide sequence ID" value="NZ_WBOF01000007.1"/>
</dbReference>
<keyword evidence="2" id="KW-1185">Reference proteome</keyword>
<name>A0A6N7L4N2_9ACTN</name>
<accession>A0A6N7L4N2</accession>
<dbReference type="Pfam" id="PF13560">
    <property type="entry name" value="HTH_31"/>
    <property type="match status" value="1"/>
</dbReference>
<sequence>MGRPEKPIAADAFVELRRLAHHLRKLRADARLSYRQIVEHPDSNGYSVATFQRAAAGVTVPTKEVTIAFAKACGHDANTALRLRREAARATAWAAERNLPRRITPGAIFSLTDLRTAMRYVHLQAGRPSSRVLEADAPPGHLPHTTLDRLLDPRKRPRLPSRQLLEAFLAACAVPPPRRKEWMAAYQRLADHPSLSARALARIARTHGDGTPYRPSWQSSQLHDRVEEEALRKERNQQFQSFRKTWKAPDDLDWANDYGTGEDEYIP</sequence>
<reference evidence="1 2" key="1">
    <citation type="submission" date="2019-09" db="EMBL/GenBank/DDBJ databases">
        <title>Genome Sequences of Streptomyces kaniharaensis ATCC 21070.</title>
        <authorList>
            <person name="Zhu W."/>
            <person name="De Crecy-Lagard V."/>
            <person name="Richards N.G."/>
        </authorList>
    </citation>
    <scope>NUCLEOTIDE SEQUENCE [LARGE SCALE GENOMIC DNA]</scope>
    <source>
        <strain evidence="1 2">SF-557</strain>
    </source>
</reference>